<keyword evidence="2" id="KW-1185">Reference proteome</keyword>
<evidence type="ECO:0000313" key="2">
    <source>
        <dbReference type="Proteomes" id="UP000325315"/>
    </source>
</evidence>
<gene>
    <name evidence="1" type="ORF">EPI10_006614</name>
</gene>
<dbReference type="AlphaFoldDB" id="A0A5B6WT42"/>
<reference evidence="2" key="1">
    <citation type="journal article" date="2019" name="Plant Biotechnol. J.">
        <title>Genome sequencing of the Australian wild diploid species Gossypium australe highlights disease resistance and delayed gland morphogenesis.</title>
        <authorList>
            <person name="Cai Y."/>
            <person name="Cai X."/>
            <person name="Wang Q."/>
            <person name="Wang P."/>
            <person name="Zhang Y."/>
            <person name="Cai C."/>
            <person name="Xu Y."/>
            <person name="Wang K."/>
            <person name="Zhou Z."/>
            <person name="Wang C."/>
            <person name="Geng S."/>
            <person name="Li B."/>
            <person name="Dong Q."/>
            <person name="Hou Y."/>
            <person name="Wang H."/>
            <person name="Ai P."/>
            <person name="Liu Z."/>
            <person name="Yi F."/>
            <person name="Sun M."/>
            <person name="An G."/>
            <person name="Cheng J."/>
            <person name="Zhang Y."/>
            <person name="Shi Q."/>
            <person name="Xie Y."/>
            <person name="Shi X."/>
            <person name="Chang Y."/>
            <person name="Huang F."/>
            <person name="Chen Y."/>
            <person name="Hong S."/>
            <person name="Mi L."/>
            <person name="Sun Q."/>
            <person name="Zhang L."/>
            <person name="Zhou B."/>
            <person name="Peng R."/>
            <person name="Zhang X."/>
            <person name="Liu F."/>
        </authorList>
    </citation>
    <scope>NUCLEOTIDE SEQUENCE [LARGE SCALE GENOMIC DNA]</scope>
    <source>
        <strain evidence="2">cv. PA1801</strain>
    </source>
</reference>
<name>A0A5B6WT42_9ROSI</name>
<dbReference type="EMBL" id="SMMG02000002">
    <property type="protein sequence ID" value="KAA3484538.1"/>
    <property type="molecule type" value="Genomic_DNA"/>
</dbReference>
<sequence>MGVYNHGFCNRVTIISEQMKCNLGDSLSAKKDCTAYLYRLSLIGIPNLLRDSGNSYINL</sequence>
<comment type="caution">
    <text evidence="1">The sequence shown here is derived from an EMBL/GenBank/DDBJ whole genome shotgun (WGS) entry which is preliminary data.</text>
</comment>
<accession>A0A5B6WT42</accession>
<evidence type="ECO:0000313" key="1">
    <source>
        <dbReference type="EMBL" id="KAA3484538.1"/>
    </source>
</evidence>
<proteinExistence type="predicted"/>
<dbReference type="Proteomes" id="UP000325315">
    <property type="component" value="Unassembled WGS sequence"/>
</dbReference>
<organism evidence="1 2">
    <name type="scientific">Gossypium australe</name>
    <dbReference type="NCBI Taxonomy" id="47621"/>
    <lineage>
        <taxon>Eukaryota</taxon>
        <taxon>Viridiplantae</taxon>
        <taxon>Streptophyta</taxon>
        <taxon>Embryophyta</taxon>
        <taxon>Tracheophyta</taxon>
        <taxon>Spermatophyta</taxon>
        <taxon>Magnoliopsida</taxon>
        <taxon>eudicotyledons</taxon>
        <taxon>Gunneridae</taxon>
        <taxon>Pentapetalae</taxon>
        <taxon>rosids</taxon>
        <taxon>malvids</taxon>
        <taxon>Malvales</taxon>
        <taxon>Malvaceae</taxon>
        <taxon>Malvoideae</taxon>
        <taxon>Gossypium</taxon>
    </lineage>
</organism>
<protein>
    <submittedName>
        <fullName evidence="1">Uncharacterized protein</fullName>
    </submittedName>
</protein>